<dbReference type="AlphaFoldDB" id="A0A0H2Z7R5"/>
<dbReference type="BioCyc" id="PAER208963:G1G74-4157-MONOMER"/>
<dbReference type="Proteomes" id="UP000000653">
    <property type="component" value="Chromosome"/>
</dbReference>
<gene>
    <name evidence="1" type="primary">pyoS3I</name>
    <name evidence="1" type="ordered locus">PA14_49510</name>
</gene>
<proteinExistence type="predicted"/>
<reference evidence="1 2" key="1">
    <citation type="journal article" date="2006" name="Genome Biol.">
        <title>Genomic analysis reveals that Pseudomonas aeruginosa virulence is combinatorial.</title>
        <authorList>
            <person name="Lee D.G."/>
            <person name="Urbach J.M."/>
            <person name="Wu G."/>
            <person name="Liberati N.T."/>
            <person name="Feinbaum R.L."/>
            <person name="Miyata S."/>
            <person name="Diggins L.T."/>
            <person name="He J."/>
            <person name="Saucier M."/>
            <person name="Deziel E."/>
            <person name="Friedman L."/>
            <person name="Li L."/>
            <person name="Grills G."/>
            <person name="Montgomery K."/>
            <person name="Kucherlapati R."/>
            <person name="Rahme L.G."/>
            <person name="Ausubel F.M."/>
        </authorList>
    </citation>
    <scope>NUCLEOTIDE SEQUENCE [LARGE SCALE GENOMIC DNA]</scope>
    <source>
        <strain evidence="1 2">UCBPP-PA14</strain>
    </source>
</reference>
<protein>
    <submittedName>
        <fullName evidence="1">Immunity protein S3I structureal protein</fullName>
    </submittedName>
</protein>
<name>A0A0H2Z7R5_PSEAB</name>
<dbReference type="Pfam" id="PF19929">
    <property type="entry name" value="DUF6392"/>
    <property type="match status" value="1"/>
</dbReference>
<evidence type="ECO:0000313" key="1">
    <source>
        <dbReference type="EMBL" id="ABJ10320.1"/>
    </source>
</evidence>
<dbReference type="InterPro" id="IPR045657">
    <property type="entry name" value="DUF6392"/>
</dbReference>
<accession>A0A0H2Z7R5</accession>
<evidence type="ECO:0000313" key="2">
    <source>
        <dbReference type="Proteomes" id="UP000000653"/>
    </source>
</evidence>
<organism evidence="1 2">
    <name type="scientific">Pseudomonas aeruginosa (strain UCBPP-PA14)</name>
    <dbReference type="NCBI Taxonomy" id="208963"/>
    <lineage>
        <taxon>Bacteria</taxon>
        <taxon>Pseudomonadati</taxon>
        <taxon>Pseudomonadota</taxon>
        <taxon>Gammaproteobacteria</taxon>
        <taxon>Pseudomonadales</taxon>
        <taxon>Pseudomonadaceae</taxon>
        <taxon>Pseudomonas</taxon>
    </lineage>
</organism>
<dbReference type="EMBL" id="CP000438">
    <property type="protein sequence ID" value="ABJ10320.1"/>
    <property type="molecule type" value="Genomic_DNA"/>
</dbReference>
<dbReference type="RefSeq" id="WP_003140552.1">
    <property type="nucleotide sequence ID" value="NC_008463.1"/>
</dbReference>
<sequence length="153" mass="17059">MEKKLIVKLIDSIGKSHEEIVGAGLVKSGKLESPYEHSEHLTLSPEKGLELNFRAENKILEKIHISLIDTVEGSAAYSGELPEPLVRKMSKEQVRSVMGKPFETRESFRVPVIGILGGWDYFMHPQKANLRIGFTYTSDSNVCNLTFALLGSK</sequence>
<dbReference type="KEGG" id="pau:PA14_49510"/>
<dbReference type="HOGENOM" id="CLU_134341_1_0_6"/>